<reference evidence="1 2" key="1">
    <citation type="submission" date="2018-08" db="EMBL/GenBank/DDBJ databases">
        <title>Draft genome of the lignicolous fungus Coniochaeta pulveracea.</title>
        <authorList>
            <person name="Borstlap C.J."/>
            <person name="De Witt R.N."/>
            <person name="Botha A."/>
            <person name="Volschenk H."/>
        </authorList>
    </citation>
    <scope>NUCLEOTIDE SEQUENCE [LARGE SCALE GENOMIC DNA]</scope>
    <source>
        <strain evidence="1 2">CAB683</strain>
    </source>
</reference>
<keyword evidence="2" id="KW-1185">Reference proteome</keyword>
<dbReference type="EMBL" id="QVQW01000055">
    <property type="protein sequence ID" value="RKU42499.1"/>
    <property type="molecule type" value="Genomic_DNA"/>
</dbReference>
<name>A0A420Y3Q4_9PEZI</name>
<proteinExistence type="predicted"/>
<dbReference type="AlphaFoldDB" id="A0A420Y3Q4"/>
<comment type="caution">
    <text evidence="1">The sequence shown here is derived from an EMBL/GenBank/DDBJ whole genome shotgun (WGS) entry which is preliminary data.</text>
</comment>
<sequence length="136" mass="15800">MIEAHEDFCRKMARRTGQKFCVIRGSVHVYLGMHEDDLRLQGHIFVRTNEQGHQVDIEHPWQLRHVPEDKEPRTLELYGVCGSLGYMYDVKPSVRKSFNRLKSRADEEQFDSQLEYVPVSDGSLMVSLTPPEDLNP</sequence>
<evidence type="ECO:0000313" key="1">
    <source>
        <dbReference type="EMBL" id="RKU42499.1"/>
    </source>
</evidence>
<gene>
    <name evidence="1" type="ORF">DL546_001292</name>
</gene>
<organism evidence="1 2">
    <name type="scientific">Coniochaeta pulveracea</name>
    <dbReference type="NCBI Taxonomy" id="177199"/>
    <lineage>
        <taxon>Eukaryota</taxon>
        <taxon>Fungi</taxon>
        <taxon>Dikarya</taxon>
        <taxon>Ascomycota</taxon>
        <taxon>Pezizomycotina</taxon>
        <taxon>Sordariomycetes</taxon>
        <taxon>Sordariomycetidae</taxon>
        <taxon>Coniochaetales</taxon>
        <taxon>Coniochaetaceae</taxon>
        <taxon>Coniochaeta</taxon>
    </lineage>
</organism>
<protein>
    <submittedName>
        <fullName evidence="1">Uncharacterized protein</fullName>
    </submittedName>
</protein>
<dbReference type="Proteomes" id="UP000275385">
    <property type="component" value="Unassembled WGS sequence"/>
</dbReference>
<accession>A0A420Y3Q4</accession>
<evidence type="ECO:0000313" key="2">
    <source>
        <dbReference type="Proteomes" id="UP000275385"/>
    </source>
</evidence>